<evidence type="ECO:0000256" key="1">
    <source>
        <dbReference type="SAM" id="MobiDB-lite"/>
    </source>
</evidence>
<evidence type="ECO:0000259" key="2">
    <source>
        <dbReference type="Pfam" id="PF20411"/>
    </source>
</evidence>
<protein>
    <recommendedName>
        <fullName evidence="2">DUF6697 domain-containing protein</fullName>
    </recommendedName>
</protein>
<dbReference type="OMA" id="EYNPHAP"/>
<feature type="domain" description="DUF6697" evidence="2">
    <location>
        <begin position="127"/>
        <end position="316"/>
    </location>
</feature>
<dbReference type="Proteomes" id="UP000053558">
    <property type="component" value="Unassembled WGS sequence"/>
</dbReference>
<accession>A0A5M3MXI6</accession>
<dbReference type="KEGG" id="cput:CONPUDRAFT_142401"/>
<dbReference type="RefSeq" id="XP_007765735.1">
    <property type="nucleotide sequence ID" value="XM_007767545.1"/>
</dbReference>
<dbReference type="AlphaFoldDB" id="A0A5M3MXI6"/>
<name>A0A5M3MXI6_CONPW</name>
<proteinExistence type="predicted"/>
<organism evidence="3 4">
    <name type="scientific">Coniophora puteana (strain RWD-64-598)</name>
    <name type="common">Brown rot fungus</name>
    <dbReference type="NCBI Taxonomy" id="741705"/>
    <lineage>
        <taxon>Eukaryota</taxon>
        <taxon>Fungi</taxon>
        <taxon>Dikarya</taxon>
        <taxon>Basidiomycota</taxon>
        <taxon>Agaricomycotina</taxon>
        <taxon>Agaricomycetes</taxon>
        <taxon>Agaricomycetidae</taxon>
        <taxon>Boletales</taxon>
        <taxon>Coniophorineae</taxon>
        <taxon>Coniophoraceae</taxon>
        <taxon>Coniophora</taxon>
    </lineage>
</organism>
<keyword evidence="4" id="KW-1185">Reference proteome</keyword>
<evidence type="ECO:0000313" key="3">
    <source>
        <dbReference type="EMBL" id="EIW83873.1"/>
    </source>
</evidence>
<evidence type="ECO:0000313" key="4">
    <source>
        <dbReference type="Proteomes" id="UP000053558"/>
    </source>
</evidence>
<dbReference type="Pfam" id="PF20411">
    <property type="entry name" value="DUF6697"/>
    <property type="match status" value="1"/>
</dbReference>
<reference evidence="4" key="1">
    <citation type="journal article" date="2012" name="Science">
        <title>The Paleozoic origin of enzymatic lignin decomposition reconstructed from 31 fungal genomes.</title>
        <authorList>
            <person name="Floudas D."/>
            <person name="Binder M."/>
            <person name="Riley R."/>
            <person name="Barry K."/>
            <person name="Blanchette R.A."/>
            <person name="Henrissat B."/>
            <person name="Martinez A.T."/>
            <person name="Otillar R."/>
            <person name="Spatafora J.W."/>
            <person name="Yadav J.S."/>
            <person name="Aerts A."/>
            <person name="Benoit I."/>
            <person name="Boyd A."/>
            <person name="Carlson A."/>
            <person name="Copeland A."/>
            <person name="Coutinho P.M."/>
            <person name="de Vries R.P."/>
            <person name="Ferreira P."/>
            <person name="Findley K."/>
            <person name="Foster B."/>
            <person name="Gaskell J."/>
            <person name="Glotzer D."/>
            <person name="Gorecki P."/>
            <person name="Heitman J."/>
            <person name="Hesse C."/>
            <person name="Hori C."/>
            <person name="Igarashi K."/>
            <person name="Jurgens J.A."/>
            <person name="Kallen N."/>
            <person name="Kersten P."/>
            <person name="Kohler A."/>
            <person name="Kuees U."/>
            <person name="Kumar T.K.A."/>
            <person name="Kuo A."/>
            <person name="LaButti K."/>
            <person name="Larrondo L.F."/>
            <person name="Lindquist E."/>
            <person name="Ling A."/>
            <person name="Lombard V."/>
            <person name="Lucas S."/>
            <person name="Lundell T."/>
            <person name="Martin R."/>
            <person name="McLaughlin D.J."/>
            <person name="Morgenstern I."/>
            <person name="Morin E."/>
            <person name="Murat C."/>
            <person name="Nagy L.G."/>
            <person name="Nolan M."/>
            <person name="Ohm R.A."/>
            <person name="Patyshakuliyeva A."/>
            <person name="Rokas A."/>
            <person name="Ruiz-Duenas F.J."/>
            <person name="Sabat G."/>
            <person name="Salamov A."/>
            <person name="Samejima M."/>
            <person name="Schmutz J."/>
            <person name="Slot J.C."/>
            <person name="St John F."/>
            <person name="Stenlid J."/>
            <person name="Sun H."/>
            <person name="Sun S."/>
            <person name="Syed K."/>
            <person name="Tsang A."/>
            <person name="Wiebenga A."/>
            <person name="Young D."/>
            <person name="Pisabarro A."/>
            <person name="Eastwood D.C."/>
            <person name="Martin F."/>
            <person name="Cullen D."/>
            <person name="Grigoriev I.V."/>
            <person name="Hibbett D.S."/>
        </authorList>
    </citation>
    <scope>NUCLEOTIDE SEQUENCE [LARGE SCALE GENOMIC DNA]</scope>
    <source>
        <strain evidence="4">RWD-64-598 SS2</strain>
    </source>
</reference>
<dbReference type="GeneID" id="19201741"/>
<feature type="region of interest" description="Disordered" evidence="1">
    <location>
        <begin position="1"/>
        <end position="56"/>
    </location>
</feature>
<dbReference type="EMBL" id="JH711575">
    <property type="protein sequence ID" value="EIW83873.1"/>
    <property type="molecule type" value="Genomic_DNA"/>
</dbReference>
<dbReference type="InterPro" id="IPR046520">
    <property type="entry name" value="DUF6697"/>
</dbReference>
<feature type="region of interest" description="Disordered" evidence="1">
    <location>
        <begin position="317"/>
        <end position="337"/>
    </location>
</feature>
<dbReference type="OrthoDB" id="3176940at2759"/>
<gene>
    <name evidence="3" type="ORF">CONPUDRAFT_142401</name>
</gene>
<sequence length="337" mass="39151">MGGKDFDHAVEAGDYHSGDTMKREDRGPCSEVKREEGSSSVKVEDTESDLDSEGTFKVENHEDTIKAEEPEKRIKFYEIEDKVKDTPEVVIKKETMATEEVVQSRLTHIHHHSHPVDLDTATLDTTATREFLSRTFGGDAFSTFPRIAPAWLAKHGMNDFAYPNLTHNPHAPWRPGAPGLFFALTRISERERTLRIIVGLRPKAWQYIGQYVLVLVPQLSKEEWLAQSEGFKQTWINYAFHHDRAKEVRVRIHYQKQEHREPLEDELAQAIGSRNKYQATREEIRRSYDVGEQRIYVWCMKCVDYDVNFQMQIAEKLRQGQPQRGQASPRRSKRKRT</sequence>
<feature type="compositionally biased region" description="Basic and acidic residues" evidence="1">
    <location>
        <begin position="1"/>
        <end position="45"/>
    </location>
</feature>
<comment type="caution">
    <text evidence="3">The sequence shown here is derived from an EMBL/GenBank/DDBJ whole genome shotgun (WGS) entry which is preliminary data.</text>
</comment>